<gene>
    <name evidence="1" type="ORF">COV06_01975</name>
</gene>
<accession>A0A2H0RMP5</accession>
<dbReference type="Proteomes" id="UP000230084">
    <property type="component" value="Unassembled WGS sequence"/>
</dbReference>
<organism evidence="1 2">
    <name type="scientific">Candidatus Uhrbacteria bacterium CG10_big_fil_rev_8_21_14_0_10_50_16</name>
    <dbReference type="NCBI Taxonomy" id="1975039"/>
    <lineage>
        <taxon>Bacteria</taxon>
        <taxon>Candidatus Uhriibacteriota</taxon>
    </lineage>
</organism>
<sequence length="188" mass="21755">MRLFGLSDCYDAMDLYVCINGKHVLLSRSEGWVSARVKPCDKSCVPTEIDLEVWLQKAPRKVRKDPRLLAFVEQGVPAYTVHRSFAKRSGGSETVWIGNLAITWSFCDASRLSQRDRWRDRFEICPIGENDLLWWIRDVLPSSRRLEDVAEEIRRNDDLLLSELRQRGTPDANTLDADAFRQFLLNLL</sequence>
<name>A0A2H0RMP5_9BACT</name>
<proteinExistence type="predicted"/>
<dbReference type="EMBL" id="PCYM01000002">
    <property type="protein sequence ID" value="PIR47740.1"/>
    <property type="molecule type" value="Genomic_DNA"/>
</dbReference>
<reference evidence="1 2" key="1">
    <citation type="submission" date="2017-09" db="EMBL/GenBank/DDBJ databases">
        <title>Depth-based differentiation of microbial function through sediment-hosted aquifers and enrichment of novel symbionts in the deep terrestrial subsurface.</title>
        <authorList>
            <person name="Probst A.J."/>
            <person name="Ladd B."/>
            <person name="Jarett J.K."/>
            <person name="Geller-Mcgrath D.E."/>
            <person name="Sieber C.M."/>
            <person name="Emerson J.B."/>
            <person name="Anantharaman K."/>
            <person name="Thomas B.C."/>
            <person name="Malmstrom R."/>
            <person name="Stieglmeier M."/>
            <person name="Klingl A."/>
            <person name="Woyke T."/>
            <person name="Ryan C.M."/>
            <person name="Banfield J.F."/>
        </authorList>
    </citation>
    <scope>NUCLEOTIDE SEQUENCE [LARGE SCALE GENOMIC DNA]</scope>
    <source>
        <strain evidence="1">CG10_big_fil_rev_8_21_14_0_10_50_16</strain>
    </source>
</reference>
<evidence type="ECO:0000313" key="2">
    <source>
        <dbReference type="Proteomes" id="UP000230084"/>
    </source>
</evidence>
<dbReference type="AlphaFoldDB" id="A0A2H0RMP5"/>
<evidence type="ECO:0000313" key="1">
    <source>
        <dbReference type="EMBL" id="PIR47740.1"/>
    </source>
</evidence>
<protein>
    <submittedName>
        <fullName evidence="1">Uncharacterized protein</fullName>
    </submittedName>
</protein>
<comment type="caution">
    <text evidence="1">The sequence shown here is derived from an EMBL/GenBank/DDBJ whole genome shotgun (WGS) entry which is preliminary data.</text>
</comment>